<dbReference type="PANTHER" id="PTHR23355:SF30">
    <property type="entry name" value="DIS3-LIKE EXONUCLEASE 1"/>
    <property type="match status" value="1"/>
</dbReference>
<dbReference type="SMART" id="SM00955">
    <property type="entry name" value="RNB"/>
    <property type="match status" value="1"/>
</dbReference>
<dbReference type="GO" id="GO:0006402">
    <property type="term" value="P:mRNA catabolic process"/>
    <property type="evidence" value="ECO:0007669"/>
    <property type="project" value="TreeGrafter"/>
</dbReference>
<dbReference type="Pfam" id="PF00773">
    <property type="entry name" value="RNB"/>
    <property type="match status" value="2"/>
</dbReference>
<dbReference type="AlphaFoldDB" id="A0A6C0J8M6"/>
<dbReference type="PANTHER" id="PTHR23355">
    <property type="entry name" value="RIBONUCLEASE"/>
    <property type="match status" value="1"/>
</dbReference>
<evidence type="ECO:0000259" key="3">
    <source>
        <dbReference type="SMART" id="SM00955"/>
    </source>
</evidence>
<dbReference type="GO" id="GO:0003723">
    <property type="term" value="F:RNA binding"/>
    <property type="evidence" value="ECO:0007669"/>
    <property type="project" value="InterPro"/>
</dbReference>
<dbReference type="Pfam" id="PF17849">
    <property type="entry name" value="OB_Dis3"/>
    <property type="match status" value="1"/>
</dbReference>
<dbReference type="SUPFAM" id="SSF50249">
    <property type="entry name" value="Nucleic acid-binding proteins"/>
    <property type="match status" value="1"/>
</dbReference>
<dbReference type="InterPro" id="IPR050180">
    <property type="entry name" value="RNR_Ribonuclease"/>
</dbReference>
<name>A0A6C0J8M6_9ZZZZ</name>
<dbReference type="EMBL" id="MN740335">
    <property type="protein sequence ID" value="QHU01086.1"/>
    <property type="molecule type" value="Genomic_DNA"/>
</dbReference>
<proteinExistence type="predicted"/>
<dbReference type="GO" id="GO:0000175">
    <property type="term" value="F:3'-5'-RNA exonuclease activity"/>
    <property type="evidence" value="ECO:0007669"/>
    <property type="project" value="TreeGrafter"/>
</dbReference>
<evidence type="ECO:0000313" key="4">
    <source>
        <dbReference type="EMBL" id="QHU01086.1"/>
    </source>
</evidence>
<keyword evidence="2" id="KW-0175">Coiled coil</keyword>
<evidence type="ECO:0000256" key="1">
    <source>
        <dbReference type="ARBA" id="ARBA00016366"/>
    </source>
</evidence>
<dbReference type="InterPro" id="IPR001900">
    <property type="entry name" value="RNase_II/R"/>
</dbReference>
<sequence>MDFFKPYPKVSSGLPYGTIEYKNYEYVINNSPIENNRAIHGDIVYLGNLQNLDNLQKKVVGIKERFTGYIAGIIHLNLNQKYGFTKRNIPYFKFTPLSGKFPTFIVPSKCKDKKALYCVIKINKWDTINKKPIGQIEYLLGAVGNMEAETEVLLYKNNIYPKRNKIEYNDLPSIPIQNWDYKTFSIDPKGCKDIDDALHFKVLDCGGIEVGIHIANVSRFIKKLDTNFFSSIYLKDKIITMLKENYSFDTCSLGSRVNKRSLSLIINYKEGEITNYEFKETIVRNVPLSYQDAEQMICNSQGSSLFGLWEHTCELLDNQELSATKMVEYYMLLYNRLVAETLYKENPNTILRTHKKVKIDEKNNELEKYLQRLQQNAASYQINPKDTEHQDLGLQFYTHATSPIRRFVDIINQQNIIKYLNRNSIEQNIIKEELNIIKEESNNIIEEPNIIKEEPNNIIEESNNLQMEKINSFQKNLRKFYNNYKKLDIIFGTEQNQLAYIIEIKDLKVKLFIPELDIEHSFYAISSKLVECNLVEKKEDTLIINGTQIKKFDKVLVKITPLPFEEKFNKKLYISLLEPEIVILL</sequence>
<dbReference type="InterPro" id="IPR012340">
    <property type="entry name" value="NA-bd_OB-fold"/>
</dbReference>
<dbReference type="InterPro" id="IPR041505">
    <property type="entry name" value="Dis3_CSD2"/>
</dbReference>
<dbReference type="GO" id="GO:0000932">
    <property type="term" value="C:P-body"/>
    <property type="evidence" value="ECO:0007669"/>
    <property type="project" value="TreeGrafter"/>
</dbReference>
<feature type="coiled-coil region" evidence="2">
    <location>
        <begin position="356"/>
        <end position="383"/>
    </location>
</feature>
<evidence type="ECO:0000256" key="2">
    <source>
        <dbReference type="SAM" id="Coils"/>
    </source>
</evidence>
<protein>
    <recommendedName>
        <fullName evidence="1">DIS3-like exonuclease 1</fullName>
    </recommendedName>
</protein>
<reference evidence="4" key="1">
    <citation type="journal article" date="2020" name="Nature">
        <title>Giant virus diversity and host interactions through global metagenomics.</title>
        <authorList>
            <person name="Schulz F."/>
            <person name="Roux S."/>
            <person name="Paez-Espino D."/>
            <person name="Jungbluth S."/>
            <person name="Walsh D.A."/>
            <person name="Denef V.J."/>
            <person name="McMahon K.D."/>
            <person name="Konstantinidis K.T."/>
            <person name="Eloe-Fadrosh E.A."/>
            <person name="Kyrpides N.C."/>
            <person name="Woyke T."/>
        </authorList>
    </citation>
    <scope>NUCLEOTIDE SEQUENCE</scope>
    <source>
        <strain evidence="4">GVMAG-M-3300025860-25</strain>
    </source>
</reference>
<accession>A0A6C0J8M6</accession>
<feature type="domain" description="RNB" evidence="3">
    <location>
        <begin position="176"/>
        <end position="422"/>
    </location>
</feature>
<organism evidence="4">
    <name type="scientific">viral metagenome</name>
    <dbReference type="NCBI Taxonomy" id="1070528"/>
    <lineage>
        <taxon>unclassified sequences</taxon>
        <taxon>metagenomes</taxon>
        <taxon>organismal metagenomes</taxon>
    </lineage>
</organism>